<keyword evidence="3" id="KW-0813">Transport</keyword>
<dbReference type="InterPro" id="IPR051163">
    <property type="entry name" value="Sodium:Solute_Symporter_SSF"/>
</dbReference>
<dbReference type="Pfam" id="PF00474">
    <property type="entry name" value="SSF"/>
    <property type="match status" value="1"/>
</dbReference>
<reference evidence="13" key="1">
    <citation type="journal article" date="2023" name="G3 (Bethesda)">
        <title>Whole genome assemblies of Zophobas morio and Tenebrio molitor.</title>
        <authorList>
            <person name="Kaur S."/>
            <person name="Stinson S.A."/>
            <person name="diCenzo G.C."/>
        </authorList>
    </citation>
    <scope>NUCLEOTIDE SEQUENCE</scope>
    <source>
        <strain evidence="13">QUZm001</strain>
    </source>
</reference>
<keyword evidence="10" id="KW-0739">Sodium transport</keyword>
<evidence type="ECO:0000256" key="11">
    <source>
        <dbReference type="RuleBase" id="RU362091"/>
    </source>
</evidence>
<evidence type="ECO:0000256" key="2">
    <source>
        <dbReference type="ARBA" id="ARBA00006434"/>
    </source>
</evidence>
<keyword evidence="4" id="KW-1003">Cell membrane</keyword>
<evidence type="ECO:0000256" key="3">
    <source>
        <dbReference type="ARBA" id="ARBA00022448"/>
    </source>
</evidence>
<dbReference type="InterPro" id="IPR001734">
    <property type="entry name" value="Na/solute_symporter"/>
</dbReference>
<comment type="similarity">
    <text evidence="2 11">Belongs to the sodium:solute symporter (SSF) (TC 2.A.21) family.</text>
</comment>
<keyword evidence="9 12" id="KW-0472">Membrane</keyword>
<evidence type="ECO:0000256" key="9">
    <source>
        <dbReference type="ARBA" id="ARBA00023136"/>
    </source>
</evidence>
<keyword evidence="6 12" id="KW-1133">Transmembrane helix</keyword>
<feature type="transmembrane region" description="Helical" evidence="12">
    <location>
        <begin position="535"/>
        <end position="556"/>
    </location>
</feature>
<keyword evidence="8" id="KW-0406">Ion transport</keyword>
<dbReference type="EMBL" id="JALNTZ010000002">
    <property type="protein sequence ID" value="KAJ3663249.1"/>
    <property type="molecule type" value="Genomic_DNA"/>
</dbReference>
<feature type="transmembrane region" description="Helical" evidence="12">
    <location>
        <begin position="389"/>
        <end position="408"/>
    </location>
</feature>
<evidence type="ECO:0008006" key="15">
    <source>
        <dbReference type="Google" id="ProtNLM"/>
    </source>
</evidence>
<gene>
    <name evidence="13" type="ORF">Zmor_007552</name>
</gene>
<accession>A0AA38MPF5</accession>
<name>A0AA38MPF5_9CUCU</name>
<dbReference type="NCBIfam" id="TIGR00813">
    <property type="entry name" value="sss"/>
    <property type="match status" value="1"/>
</dbReference>
<dbReference type="AlphaFoldDB" id="A0AA38MPF5"/>
<feature type="transmembrane region" description="Helical" evidence="12">
    <location>
        <begin position="58"/>
        <end position="77"/>
    </location>
</feature>
<evidence type="ECO:0000313" key="14">
    <source>
        <dbReference type="Proteomes" id="UP001168821"/>
    </source>
</evidence>
<evidence type="ECO:0000256" key="4">
    <source>
        <dbReference type="ARBA" id="ARBA00022475"/>
    </source>
</evidence>
<evidence type="ECO:0000256" key="5">
    <source>
        <dbReference type="ARBA" id="ARBA00022692"/>
    </source>
</evidence>
<evidence type="ECO:0000256" key="1">
    <source>
        <dbReference type="ARBA" id="ARBA00004651"/>
    </source>
</evidence>
<comment type="subcellular location">
    <subcellularLocation>
        <location evidence="1">Cell membrane</location>
        <topology evidence="1">Multi-pass membrane protein</topology>
    </subcellularLocation>
</comment>
<evidence type="ECO:0000256" key="8">
    <source>
        <dbReference type="ARBA" id="ARBA00023065"/>
    </source>
</evidence>
<feature type="transmembrane region" description="Helical" evidence="12">
    <location>
        <begin position="133"/>
        <end position="152"/>
    </location>
</feature>
<feature type="transmembrane region" description="Helical" evidence="12">
    <location>
        <begin position="195"/>
        <end position="222"/>
    </location>
</feature>
<feature type="transmembrane region" description="Helical" evidence="12">
    <location>
        <begin position="164"/>
        <end position="183"/>
    </location>
</feature>
<dbReference type="InterPro" id="IPR038377">
    <property type="entry name" value="Na/Glc_symporter_sf"/>
</dbReference>
<organism evidence="13 14">
    <name type="scientific">Zophobas morio</name>
    <dbReference type="NCBI Taxonomy" id="2755281"/>
    <lineage>
        <taxon>Eukaryota</taxon>
        <taxon>Metazoa</taxon>
        <taxon>Ecdysozoa</taxon>
        <taxon>Arthropoda</taxon>
        <taxon>Hexapoda</taxon>
        <taxon>Insecta</taxon>
        <taxon>Pterygota</taxon>
        <taxon>Neoptera</taxon>
        <taxon>Endopterygota</taxon>
        <taxon>Coleoptera</taxon>
        <taxon>Polyphaga</taxon>
        <taxon>Cucujiformia</taxon>
        <taxon>Tenebrionidae</taxon>
        <taxon>Zophobas</taxon>
    </lineage>
</organism>
<dbReference type="PROSITE" id="PS50283">
    <property type="entry name" value="NA_SOLUT_SYMP_3"/>
    <property type="match status" value="1"/>
</dbReference>
<feature type="transmembrane region" description="Helical" evidence="12">
    <location>
        <begin position="89"/>
        <end position="112"/>
    </location>
</feature>
<sequence length="593" mass="66045">MNNSTLQNSTERSLEWYDYAVFSIILVISTLAGIYYGCWGTKQKTISGYLLGNKKMTALPIALSVAVGHFTAVTVMVMPADVYKYGAYQWFACISMFLLVILSVYIYFPVFFNLQLTSAYEYLERRFDKKTKFLASTLYLVCELIFLAVAAYTPSLALSISTGINVHLISSTICAICVFYTAIGGLKTVVWTDFFQFGVIIVTLLIVSVVGSISSGGFLSIWEQALKGDRLNIFDLDPNPTKRDSFWGYLFGFTAHYTNYVSLTQSGLQKFLALPTFRESVWSVIYVGICLSVVYTFIVFIGLLMYAKYSKCDPFLSRKIQRHEQMVPYYIMNVAGHVPGISGCFLVALFCASLSTISSSLNAIAGVFYKDFLYRFLSKNIKEKTVTNILKLIVALCGIAIIGLVSIMQHLGDIAPLAASIAAMSHGPSMGMFTLGVLFPKANAEGAFYGAIGGFIFTASIAIPLKFYNLEKTFAYPSKPLSVESCSVSNQTTEFDFQQLNNSLVHSSTSSSYLAPKSKPIEKKLPPFMFRITHLYHTFFGALVTVMLGLVISYFTNKGDSITDKRFLTPFVHKFVPDKSDKREMRNLVKHNK</sequence>
<dbReference type="Gene3D" id="1.20.1730.10">
    <property type="entry name" value="Sodium/glucose cotransporter"/>
    <property type="match status" value="1"/>
</dbReference>
<dbReference type="PANTHER" id="PTHR42985">
    <property type="entry name" value="SODIUM-COUPLED MONOCARBOXYLATE TRANSPORTER"/>
    <property type="match status" value="1"/>
</dbReference>
<feature type="transmembrane region" description="Helical" evidence="12">
    <location>
        <begin position="414"/>
        <end position="439"/>
    </location>
</feature>
<feature type="transmembrane region" description="Helical" evidence="12">
    <location>
        <begin position="356"/>
        <end position="377"/>
    </location>
</feature>
<proteinExistence type="inferred from homology"/>
<feature type="transmembrane region" description="Helical" evidence="12">
    <location>
        <begin position="20"/>
        <end position="38"/>
    </location>
</feature>
<keyword evidence="7" id="KW-0915">Sodium</keyword>
<feature type="transmembrane region" description="Helical" evidence="12">
    <location>
        <begin position="284"/>
        <end position="306"/>
    </location>
</feature>
<keyword evidence="5 12" id="KW-0812">Transmembrane</keyword>
<evidence type="ECO:0000256" key="10">
    <source>
        <dbReference type="ARBA" id="ARBA00023201"/>
    </source>
</evidence>
<dbReference type="GO" id="GO:0006814">
    <property type="term" value="P:sodium ion transport"/>
    <property type="evidence" value="ECO:0007669"/>
    <property type="project" value="UniProtKB-KW"/>
</dbReference>
<evidence type="ECO:0000256" key="7">
    <source>
        <dbReference type="ARBA" id="ARBA00023053"/>
    </source>
</evidence>
<feature type="transmembrane region" description="Helical" evidence="12">
    <location>
        <begin position="446"/>
        <end position="468"/>
    </location>
</feature>
<protein>
    <recommendedName>
        <fullName evidence="15">Sodium-coupled monocarboxylate transporter 1</fullName>
    </recommendedName>
</protein>
<comment type="caution">
    <text evidence="13">The sequence shown here is derived from an EMBL/GenBank/DDBJ whole genome shotgun (WGS) entry which is preliminary data.</text>
</comment>
<dbReference type="PANTHER" id="PTHR42985:SF21">
    <property type="entry name" value="SODIUM-DEPENDENT MULTIVITAMIN TRANSPORTER-LIKE PROTEIN"/>
    <property type="match status" value="1"/>
</dbReference>
<dbReference type="Proteomes" id="UP001168821">
    <property type="component" value="Unassembled WGS sequence"/>
</dbReference>
<evidence type="ECO:0000313" key="13">
    <source>
        <dbReference type="EMBL" id="KAJ3663249.1"/>
    </source>
</evidence>
<evidence type="ECO:0000256" key="6">
    <source>
        <dbReference type="ARBA" id="ARBA00022989"/>
    </source>
</evidence>
<evidence type="ECO:0000256" key="12">
    <source>
        <dbReference type="SAM" id="Phobius"/>
    </source>
</evidence>
<keyword evidence="14" id="KW-1185">Reference proteome</keyword>
<dbReference type="GO" id="GO:0015293">
    <property type="term" value="F:symporter activity"/>
    <property type="evidence" value="ECO:0007669"/>
    <property type="project" value="TreeGrafter"/>
</dbReference>
<dbReference type="CDD" id="cd11492">
    <property type="entry name" value="SLC5sbd_NIS-SMVT"/>
    <property type="match status" value="1"/>
</dbReference>
<dbReference type="GO" id="GO:0005886">
    <property type="term" value="C:plasma membrane"/>
    <property type="evidence" value="ECO:0007669"/>
    <property type="project" value="UniProtKB-SubCell"/>
</dbReference>